<reference evidence="1" key="1">
    <citation type="journal article" date="2023" name="PLoS Negl. Trop. Dis.">
        <title>A genome sequence for Biomphalaria pfeifferi, the major vector snail for the human-infecting parasite Schistosoma mansoni.</title>
        <authorList>
            <person name="Bu L."/>
            <person name="Lu L."/>
            <person name="Laidemitt M.R."/>
            <person name="Zhang S.M."/>
            <person name="Mutuku M."/>
            <person name="Mkoji G."/>
            <person name="Steinauer M."/>
            <person name="Loker E.S."/>
        </authorList>
    </citation>
    <scope>NUCLEOTIDE SEQUENCE</scope>
    <source>
        <strain evidence="1">KasaAsao</strain>
    </source>
</reference>
<proteinExistence type="predicted"/>
<keyword evidence="2" id="KW-1185">Reference proteome</keyword>
<evidence type="ECO:0000313" key="2">
    <source>
        <dbReference type="Proteomes" id="UP001233172"/>
    </source>
</evidence>
<protein>
    <submittedName>
        <fullName evidence="1">Uncharacterized protein</fullName>
    </submittedName>
</protein>
<organism evidence="1 2">
    <name type="scientific">Biomphalaria pfeifferi</name>
    <name type="common">Bloodfluke planorb</name>
    <name type="synonym">Freshwater snail</name>
    <dbReference type="NCBI Taxonomy" id="112525"/>
    <lineage>
        <taxon>Eukaryota</taxon>
        <taxon>Metazoa</taxon>
        <taxon>Spiralia</taxon>
        <taxon>Lophotrochozoa</taxon>
        <taxon>Mollusca</taxon>
        <taxon>Gastropoda</taxon>
        <taxon>Heterobranchia</taxon>
        <taxon>Euthyneura</taxon>
        <taxon>Panpulmonata</taxon>
        <taxon>Hygrophila</taxon>
        <taxon>Lymnaeoidea</taxon>
        <taxon>Planorbidae</taxon>
        <taxon>Biomphalaria</taxon>
    </lineage>
</organism>
<dbReference type="AlphaFoldDB" id="A0AAD8B6M9"/>
<name>A0AAD8B6M9_BIOPF</name>
<reference evidence="1" key="2">
    <citation type="submission" date="2023-04" db="EMBL/GenBank/DDBJ databases">
        <authorList>
            <person name="Bu L."/>
            <person name="Lu L."/>
            <person name="Laidemitt M.R."/>
            <person name="Zhang S.M."/>
            <person name="Mutuku M."/>
            <person name="Mkoji G."/>
            <person name="Steinauer M."/>
            <person name="Loker E.S."/>
        </authorList>
    </citation>
    <scope>NUCLEOTIDE SEQUENCE</scope>
    <source>
        <strain evidence="1">KasaAsao</strain>
        <tissue evidence="1">Whole Snail</tissue>
    </source>
</reference>
<accession>A0AAD8B6M9</accession>
<gene>
    <name evidence="1" type="ORF">Bpfe_021600</name>
</gene>
<dbReference type="EMBL" id="JASAOG010000131">
    <property type="protein sequence ID" value="KAK0049015.1"/>
    <property type="molecule type" value="Genomic_DNA"/>
</dbReference>
<sequence>MIGILWEDCLKTVGRHGRRLWEDMREDCGKIVRRLWDHDWNIVERLFEDCGKTWEKIVGRHERRLWEDCEETMGP</sequence>
<dbReference type="Proteomes" id="UP001233172">
    <property type="component" value="Unassembled WGS sequence"/>
</dbReference>
<evidence type="ECO:0000313" key="1">
    <source>
        <dbReference type="EMBL" id="KAK0049015.1"/>
    </source>
</evidence>
<comment type="caution">
    <text evidence="1">The sequence shown here is derived from an EMBL/GenBank/DDBJ whole genome shotgun (WGS) entry which is preliminary data.</text>
</comment>